<dbReference type="InterPro" id="IPR051784">
    <property type="entry name" value="Nod_factor_ABC_transporter"/>
</dbReference>
<sequence length="291" mass="32003">MTAFWQLVFRHQKVFRRDKMQVFFSLLSIIIVIALYIVFLQNMQLDAIAQVTTVTDATKAMVNEWLVAGLLSMMAVTTTLGAFGIFVQDRDGHVSIDFLTSPMSRIAIQLSYVVHAWMIGLLSTVLALSVCIVFLGVTSGSWLTIGTIAEVLGLLTLSVLLASACNMLVIVFLQSQQAFSTFATLVGTLLGFLCGIYIPFGVVPSFIQTAIMYFPISHTTLLLRQALMEDSMASVFMGAPASEQLSYMLQYGVVYELHGTLLSTTWSVVYIVAWTVGLGIAGALLFMYKKR</sequence>
<feature type="transmembrane region" description="Helical" evidence="5">
    <location>
        <begin position="267"/>
        <end position="288"/>
    </location>
</feature>
<dbReference type="InterPro" id="IPR013525">
    <property type="entry name" value="ABC2_TM"/>
</dbReference>
<reference evidence="7 8" key="1">
    <citation type="submission" date="2016-07" db="EMBL/GenBank/DDBJ databases">
        <title>Caryophanon tenue genome sequencing.</title>
        <authorList>
            <person name="Verma A."/>
            <person name="Pal Y."/>
            <person name="Krishnamurthi S."/>
        </authorList>
    </citation>
    <scope>NUCLEOTIDE SEQUENCE [LARGE SCALE GENOMIC DNA]</scope>
    <source>
        <strain evidence="7 8">DSM 14152</strain>
    </source>
</reference>
<evidence type="ECO:0000256" key="1">
    <source>
        <dbReference type="ARBA" id="ARBA00004141"/>
    </source>
</evidence>
<dbReference type="STRING" id="33978.A6M13_12695"/>
<keyword evidence="5" id="KW-1003">Cell membrane</keyword>
<accession>A0A1C0YHN5</accession>
<gene>
    <name evidence="7" type="ORF">A6M13_12695</name>
</gene>
<dbReference type="GO" id="GO:0140359">
    <property type="term" value="F:ABC-type transporter activity"/>
    <property type="evidence" value="ECO:0007669"/>
    <property type="project" value="InterPro"/>
</dbReference>
<dbReference type="InterPro" id="IPR047817">
    <property type="entry name" value="ABC2_TM_bact-type"/>
</dbReference>
<evidence type="ECO:0000259" key="6">
    <source>
        <dbReference type="PROSITE" id="PS51012"/>
    </source>
</evidence>
<dbReference type="PROSITE" id="PS51012">
    <property type="entry name" value="ABC_TM2"/>
    <property type="match status" value="1"/>
</dbReference>
<keyword evidence="4 5" id="KW-0472">Membrane</keyword>
<feature type="transmembrane region" description="Helical" evidence="5">
    <location>
        <begin position="65"/>
        <end position="87"/>
    </location>
</feature>
<keyword evidence="8" id="KW-1185">Reference proteome</keyword>
<dbReference type="Pfam" id="PF01061">
    <property type="entry name" value="ABC2_membrane"/>
    <property type="match status" value="1"/>
</dbReference>
<evidence type="ECO:0000256" key="4">
    <source>
        <dbReference type="ARBA" id="ARBA00023136"/>
    </source>
</evidence>
<proteinExistence type="inferred from homology"/>
<dbReference type="OrthoDB" id="162334at2"/>
<evidence type="ECO:0000256" key="2">
    <source>
        <dbReference type="ARBA" id="ARBA00022692"/>
    </source>
</evidence>
<dbReference type="AlphaFoldDB" id="A0A1C0YHN5"/>
<feature type="transmembrane region" description="Helical" evidence="5">
    <location>
        <begin position="21"/>
        <end position="39"/>
    </location>
</feature>
<feature type="transmembrane region" description="Helical" evidence="5">
    <location>
        <begin position="142"/>
        <end position="172"/>
    </location>
</feature>
<organism evidence="7 8">
    <name type="scientific">Caryophanon tenue</name>
    <dbReference type="NCBI Taxonomy" id="33978"/>
    <lineage>
        <taxon>Bacteria</taxon>
        <taxon>Bacillati</taxon>
        <taxon>Bacillota</taxon>
        <taxon>Bacilli</taxon>
        <taxon>Bacillales</taxon>
        <taxon>Caryophanaceae</taxon>
        <taxon>Caryophanon</taxon>
    </lineage>
</organism>
<keyword evidence="2 5" id="KW-0812">Transmembrane</keyword>
<feature type="transmembrane region" description="Helical" evidence="5">
    <location>
        <begin position="108"/>
        <end position="136"/>
    </location>
</feature>
<dbReference type="RefSeq" id="WP_066544538.1">
    <property type="nucleotide sequence ID" value="NZ_MASJ01000009.1"/>
</dbReference>
<comment type="caution">
    <text evidence="7">The sequence shown here is derived from an EMBL/GenBank/DDBJ whole genome shotgun (WGS) entry which is preliminary data.</text>
</comment>
<dbReference type="PANTHER" id="PTHR43229:SF2">
    <property type="entry name" value="NODULATION PROTEIN J"/>
    <property type="match status" value="1"/>
</dbReference>
<name>A0A1C0YHN5_9BACL</name>
<evidence type="ECO:0000313" key="8">
    <source>
        <dbReference type="Proteomes" id="UP000093199"/>
    </source>
</evidence>
<comment type="similarity">
    <text evidence="5">Belongs to the ABC-2 integral membrane protein family.</text>
</comment>
<feature type="domain" description="ABC transmembrane type-2" evidence="6">
    <location>
        <begin position="20"/>
        <end position="266"/>
    </location>
</feature>
<protein>
    <recommendedName>
        <fullName evidence="5">Transport permease protein</fullName>
    </recommendedName>
</protein>
<dbReference type="Proteomes" id="UP000093199">
    <property type="component" value="Unassembled WGS sequence"/>
</dbReference>
<dbReference type="PANTHER" id="PTHR43229">
    <property type="entry name" value="NODULATION PROTEIN J"/>
    <property type="match status" value="1"/>
</dbReference>
<comment type="subcellular location">
    <subcellularLocation>
        <location evidence="5">Cell membrane</location>
        <topology evidence="5">Multi-pass membrane protein</topology>
    </subcellularLocation>
    <subcellularLocation>
        <location evidence="1">Membrane</location>
        <topology evidence="1">Multi-pass membrane protein</topology>
    </subcellularLocation>
</comment>
<evidence type="ECO:0000313" key="7">
    <source>
        <dbReference type="EMBL" id="OCS86667.1"/>
    </source>
</evidence>
<keyword evidence="3 5" id="KW-1133">Transmembrane helix</keyword>
<dbReference type="GO" id="GO:0005886">
    <property type="term" value="C:plasma membrane"/>
    <property type="evidence" value="ECO:0007669"/>
    <property type="project" value="UniProtKB-SubCell"/>
</dbReference>
<feature type="transmembrane region" description="Helical" evidence="5">
    <location>
        <begin position="179"/>
        <end position="200"/>
    </location>
</feature>
<evidence type="ECO:0000256" key="5">
    <source>
        <dbReference type="RuleBase" id="RU361157"/>
    </source>
</evidence>
<evidence type="ECO:0000256" key="3">
    <source>
        <dbReference type="ARBA" id="ARBA00022989"/>
    </source>
</evidence>
<keyword evidence="5" id="KW-0813">Transport</keyword>
<dbReference type="EMBL" id="MASJ01000009">
    <property type="protein sequence ID" value="OCS86667.1"/>
    <property type="molecule type" value="Genomic_DNA"/>
</dbReference>